<comment type="similarity">
    <text evidence="2 9">Belongs to the cytochrome P450 family.</text>
</comment>
<dbReference type="InterPro" id="IPR001128">
    <property type="entry name" value="Cyt_P450"/>
</dbReference>
<comment type="cofactor">
    <cofactor evidence="1 8">
        <name>heme</name>
        <dbReference type="ChEBI" id="CHEBI:30413"/>
    </cofactor>
</comment>
<dbReference type="PRINTS" id="PR00463">
    <property type="entry name" value="EP450I"/>
</dbReference>
<proteinExistence type="inferred from homology"/>
<keyword evidence="7 9" id="KW-0503">Monooxygenase</keyword>
<dbReference type="GO" id="GO:0020037">
    <property type="term" value="F:heme binding"/>
    <property type="evidence" value="ECO:0007669"/>
    <property type="project" value="InterPro"/>
</dbReference>
<evidence type="ECO:0000313" key="12">
    <source>
        <dbReference type="Proteomes" id="UP000094527"/>
    </source>
</evidence>
<evidence type="ECO:0000313" key="11">
    <source>
        <dbReference type="EMBL" id="ODM87396.1"/>
    </source>
</evidence>
<sequence length="459" mass="51760">MDISDNLSVESKTLKVNVYTSLVALSVLLVSWIVMSQSLKLKAFGKKIDKIPGPFSIPILGTLVLIIIPRSEILEVIIRWTRKFKDGCFRLWLLNEPVIFISSPDHVQKILGSKEHLEKAALYQVLKPLIGNGLITADVPSWKAHRRLLINSVNGKMKQDGNVQPLVFSLASLELGLGCSPLKRYEEDINAATQELFDYVVSERRKQRQTHDINTNEINTESSALKNQKHIGRGALIDTLLDAAEHSENEITDEYMKNELMTFLVAGHDTSSETMLWALFMLGSHPELQDKVHDEMKEIFGDNRTPEITLDDLSRMTYLDQCIKETLRVYPSVPLLMRKVNTDVELEPDLIIPAGAEVAFCIPAIHQNPSVYKNPKKFDPERFAADKIADIHPYGYCPFSLGPRNCIGKRLGEVLTKIVLAGFFLNYSVTSLQKPEEVKTVAEVTLGPSKPIFFHVKRR</sequence>
<dbReference type="EMBL" id="LJIJ01005410">
    <property type="protein sequence ID" value="ODM87396.1"/>
    <property type="molecule type" value="Genomic_DNA"/>
</dbReference>
<gene>
    <name evidence="11" type="ORF">Ocin01_19286</name>
</gene>
<dbReference type="GO" id="GO:0016705">
    <property type="term" value="F:oxidoreductase activity, acting on paired donors, with incorporation or reduction of molecular oxygen"/>
    <property type="evidence" value="ECO:0007669"/>
    <property type="project" value="InterPro"/>
</dbReference>
<dbReference type="Proteomes" id="UP000094527">
    <property type="component" value="Unassembled WGS sequence"/>
</dbReference>
<feature type="binding site" description="axial binding residue" evidence="8">
    <location>
        <position position="406"/>
    </location>
    <ligand>
        <name>heme</name>
        <dbReference type="ChEBI" id="CHEBI:30413"/>
    </ligand>
    <ligandPart>
        <name>Fe</name>
        <dbReference type="ChEBI" id="CHEBI:18248"/>
    </ligandPart>
</feature>
<evidence type="ECO:0000256" key="10">
    <source>
        <dbReference type="SAM" id="Phobius"/>
    </source>
</evidence>
<keyword evidence="10" id="KW-0812">Transmembrane</keyword>
<keyword evidence="3 8" id="KW-0349">Heme</keyword>
<dbReference type="GO" id="GO:0004497">
    <property type="term" value="F:monooxygenase activity"/>
    <property type="evidence" value="ECO:0007669"/>
    <property type="project" value="UniProtKB-KW"/>
</dbReference>
<keyword evidence="6 8" id="KW-0408">Iron</keyword>
<evidence type="ECO:0000256" key="1">
    <source>
        <dbReference type="ARBA" id="ARBA00001971"/>
    </source>
</evidence>
<dbReference type="InterPro" id="IPR036396">
    <property type="entry name" value="Cyt_P450_sf"/>
</dbReference>
<evidence type="ECO:0000256" key="7">
    <source>
        <dbReference type="ARBA" id="ARBA00023033"/>
    </source>
</evidence>
<dbReference type="Gene3D" id="1.10.630.10">
    <property type="entry name" value="Cytochrome P450"/>
    <property type="match status" value="2"/>
</dbReference>
<evidence type="ECO:0000256" key="9">
    <source>
        <dbReference type="RuleBase" id="RU000461"/>
    </source>
</evidence>
<dbReference type="PRINTS" id="PR00385">
    <property type="entry name" value="P450"/>
</dbReference>
<protein>
    <submittedName>
        <fullName evidence="11">Cytochrome P450 4C1</fullName>
    </submittedName>
</protein>
<keyword evidence="10" id="KW-0472">Membrane</keyword>
<evidence type="ECO:0000256" key="8">
    <source>
        <dbReference type="PIRSR" id="PIRSR602401-1"/>
    </source>
</evidence>
<dbReference type="STRING" id="48709.A0A1D2M362"/>
<feature type="transmembrane region" description="Helical" evidence="10">
    <location>
        <begin position="18"/>
        <end position="39"/>
    </location>
</feature>
<evidence type="ECO:0000256" key="3">
    <source>
        <dbReference type="ARBA" id="ARBA00022617"/>
    </source>
</evidence>
<dbReference type="InterPro" id="IPR017972">
    <property type="entry name" value="Cyt_P450_CS"/>
</dbReference>
<dbReference type="PANTHER" id="PTHR24291:SF50">
    <property type="entry name" value="BIFUNCTIONAL ALBAFLAVENONE MONOOXYGENASE_TERPENE SYNTHASE"/>
    <property type="match status" value="1"/>
</dbReference>
<dbReference type="GO" id="GO:0005506">
    <property type="term" value="F:iron ion binding"/>
    <property type="evidence" value="ECO:0007669"/>
    <property type="project" value="InterPro"/>
</dbReference>
<accession>A0A1D2M362</accession>
<reference evidence="11 12" key="1">
    <citation type="journal article" date="2016" name="Genome Biol. Evol.">
        <title>Gene Family Evolution Reflects Adaptation to Soil Environmental Stressors in the Genome of the Collembolan Orchesella cincta.</title>
        <authorList>
            <person name="Faddeeva-Vakhrusheva A."/>
            <person name="Derks M.F."/>
            <person name="Anvar S.Y."/>
            <person name="Agamennone V."/>
            <person name="Suring W."/>
            <person name="Smit S."/>
            <person name="van Straalen N.M."/>
            <person name="Roelofs D."/>
        </authorList>
    </citation>
    <scope>NUCLEOTIDE SEQUENCE [LARGE SCALE GENOMIC DNA]</scope>
    <source>
        <tissue evidence="11">Mixed pool</tissue>
    </source>
</reference>
<dbReference type="AlphaFoldDB" id="A0A1D2M362"/>
<dbReference type="Pfam" id="PF00067">
    <property type="entry name" value="p450"/>
    <property type="match status" value="2"/>
</dbReference>
<evidence type="ECO:0000256" key="5">
    <source>
        <dbReference type="ARBA" id="ARBA00023002"/>
    </source>
</evidence>
<dbReference type="InterPro" id="IPR002401">
    <property type="entry name" value="Cyt_P450_E_grp-I"/>
</dbReference>
<keyword evidence="4 8" id="KW-0479">Metal-binding</keyword>
<keyword evidence="10" id="KW-1133">Transmembrane helix</keyword>
<comment type="caution">
    <text evidence="11">The sequence shown here is derived from an EMBL/GenBank/DDBJ whole genome shotgun (WGS) entry which is preliminary data.</text>
</comment>
<name>A0A1D2M362_ORCCI</name>
<keyword evidence="5 9" id="KW-0560">Oxidoreductase</keyword>
<keyword evidence="12" id="KW-1185">Reference proteome</keyword>
<dbReference type="OMA" id="ERCCKES"/>
<evidence type="ECO:0000256" key="4">
    <source>
        <dbReference type="ARBA" id="ARBA00022723"/>
    </source>
</evidence>
<dbReference type="PANTHER" id="PTHR24291">
    <property type="entry name" value="CYTOCHROME P450 FAMILY 4"/>
    <property type="match status" value="1"/>
</dbReference>
<dbReference type="SUPFAM" id="SSF48264">
    <property type="entry name" value="Cytochrome P450"/>
    <property type="match status" value="1"/>
</dbReference>
<dbReference type="InterPro" id="IPR050196">
    <property type="entry name" value="Cytochrome_P450_Monoox"/>
</dbReference>
<organism evidence="11 12">
    <name type="scientific">Orchesella cincta</name>
    <name type="common">Springtail</name>
    <name type="synonym">Podura cincta</name>
    <dbReference type="NCBI Taxonomy" id="48709"/>
    <lineage>
        <taxon>Eukaryota</taxon>
        <taxon>Metazoa</taxon>
        <taxon>Ecdysozoa</taxon>
        <taxon>Arthropoda</taxon>
        <taxon>Hexapoda</taxon>
        <taxon>Collembola</taxon>
        <taxon>Entomobryomorpha</taxon>
        <taxon>Entomobryoidea</taxon>
        <taxon>Orchesellidae</taxon>
        <taxon>Orchesellinae</taxon>
        <taxon>Orchesella</taxon>
    </lineage>
</organism>
<evidence type="ECO:0000256" key="2">
    <source>
        <dbReference type="ARBA" id="ARBA00010617"/>
    </source>
</evidence>
<evidence type="ECO:0000256" key="6">
    <source>
        <dbReference type="ARBA" id="ARBA00023004"/>
    </source>
</evidence>
<dbReference type="PROSITE" id="PS00086">
    <property type="entry name" value="CYTOCHROME_P450"/>
    <property type="match status" value="1"/>
</dbReference>
<dbReference type="OrthoDB" id="1470350at2759"/>